<proteinExistence type="inferred from homology"/>
<dbReference type="Proteomes" id="UP000279644">
    <property type="component" value="Segment"/>
</dbReference>
<dbReference type="Gene3D" id="2.130.10.10">
    <property type="entry name" value="YVTN repeat-like/Quinoprotein amine dehydrogenase"/>
    <property type="match status" value="1"/>
</dbReference>
<evidence type="ECO:0000256" key="1">
    <source>
        <dbReference type="ARBA" id="ARBA00006497"/>
    </source>
</evidence>
<dbReference type="Gene3D" id="3.30.710.10">
    <property type="entry name" value="Potassium Channel Kv1.1, Chain A"/>
    <property type="match status" value="1"/>
</dbReference>
<dbReference type="SUPFAM" id="SSF54695">
    <property type="entry name" value="POZ domain"/>
    <property type="match status" value="1"/>
</dbReference>
<dbReference type="PROSITE" id="PS50097">
    <property type="entry name" value="BTB"/>
    <property type="match status" value="1"/>
</dbReference>
<dbReference type="InterPro" id="IPR011333">
    <property type="entry name" value="SKP1/BTB/POZ_sf"/>
</dbReference>
<dbReference type="InterPro" id="IPR015943">
    <property type="entry name" value="WD40/YVTN_repeat-like_dom_sf"/>
</dbReference>
<reference evidence="3" key="1">
    <citation type="journal article" date="2017" name="Front. Microbiol.">
        <title>Genome Characterization of the First Mimiviruses of Lineage C Isolated in Brazil.</title>
        <authorList>
            <person name="Assis F.L."/>
            <person name="Franco-Luiz A.P.M."/>
            <person name="Dos Santos R.N."/>
            <person name="Campos F.S."/>
            <person name="Dornas F.P."/>
            <person name="Borato P.V.M."/>
            <person name="Franco A.C."/>
            <person name="Abrahao J.S."/>
            <person name="Colson P."/>
            <person name="Scola B."/>
        </authorList>
    </citation>
    <scope>NUCLEOTIDE SEQUENCE [LARGE SCALE GENOMIC DNA]</scope>
</reference>
<dbReference type="InterPro" id="IPR000210">
    <property type="entry name" value="BTB/POZ_dom"/>
</dbReference>
<evidence type="ECO:0000313" key="3">
    <source>
        <dbReference type="EMBL" id="AVG46929.1"/>
    </source>
</evidence>
<accession>A0A2L2DL77</accession>
<protein>
    <submittedName>
        <fullName evidence="3">BTB POZ domain-containing</fullName>
    </submittedName>
</protein>
<dbReference type="Pfam" id="PF00651">
    <property type="entry name" value="BTB"/>
    <property type="match status" value="1"/>
</dbReference>
<evidence type="ECO:0000259" key="2">
    <source>
        <dbReference type="PROSITE" id="PS50097"/>
    </source>
</evidence>
<sequence>MIIIKNSLRINLISDPITKDFSKLFDSEILSDVKITLVDDKKRLSLNLHRVVLFIRCKFFEKMFSNFDQQYENIVQVIDVDIAKDIIKLIYGFEFNQPNDWQYSLKYYICCDYFGLDCQLPTNIKVSNDCFDNLLDLIEIVGYSDETIKILADNIPSDYDISTLPIELVKELNNHIYSSDMVVMNCPNKHRNMFDRLIDISIVNKNAKQIEKIQSGTYCQNLYYLSKINKIAFTMGKTLFIYDLNKGKIQEYKQDDFTFESLEYNWTNNELIALVYNSKKETRSIHILCIDTYNIMETICHTISKKIIKTICLSSSCNKLAYVSQKKYSGTRKTKEYIKVYNFETKKHTTIYKSNRHHIRKLKFINNDTSIIFSSDHDSNAKEEIKLYNMLGEGEIIHTVDDINDFDVYLDKYLLIVTSTQFILFDFIEKTVIYKFSIYFDRVKIIPNGKMITYGYSSTTIYDIMQGKSSAQDLDLIDVRDFCLINFKTSLKKRIEDFLAQSKIE</sequence>
<feature type="domain" description="BTB" evidence="2">
    <location>
        <begin position="31"/>
        <end position="99"/>
    </location>
</feature>
<dbReference type="SUPFAM" id="SSF69322">
    <property type="entry name" value="Tricorn protease domain 2"/>
    <property type="match status" value="1"/>
</dbReference>
<name>A0A2L2DL77_MIMIV</name>
<organism evidence="3">
    <name type="scientific">Acanthamoeba polyphaga mimivirus</name>
    <name type="common">APMV</name>
    <dbReference type="NCBI Taxonomy" id="212035"/>
    <lineage>
        <taxon>Viruses</taxon>
        <taxon>Varidnaviria</taxon>
        <taxon>Bamfordvirae</taxon>
        <taxon>Nucleocytoviricota</taxon>
        <taxon>Megaviricetes</taxon>
        <taxon>Imitervirales</taxon>
        <taxon>Mimiviridae</taxon>
        <taxon>Megamimivirinae</taxon>
        <taxon>Mimivirus</taxon>
        <taxon>Mimivirus bradfordmassiliense</taxon>
    </lineage>
</organism>
<organismHost>
    <name type="scientific">Acanthamoeba polyphaga</name>
    <name type="common">Amoeba</name>
    <dbReference type="NCBI Taxonomy" id="5757"/>
</organismHost>
<comment type="similarity">
    <text evidence="1">Belongs to the mimivirus BTB/WD family.</text>
</comment>
<dbReference type="EMBL" id="MG602508">
    <property type="protein sequence ID" value="AVG46929.1"/>
    <property type="molecule type" value="Genomic_DNA"/>
</dbReference>